<dbReference type="EMBL" id="AEUT02000001">
    <property type="protein sequence ID" value="EGE53970.1"/>
    <property type="molecule type" value="Genomic_DNA"/>
</dbReference>
<name>F1YZ40_9STRE</name>
<dbReference type="RefSeq" id="WP_003104120.1">
    <property type="nucleotide sequence ID" value="NZ_AEUT02000001.1"/>
</dbReference>
<reference evidence="1 2" key="1">
    <citation type="submission" date="2011-02" db="EMBL/GenBank/DDBJ databases">
        <authorList>
            <person name="Stanhope M.J."/>
            <person name="Durkin A.S."/>
            <person name="Hostetler J."/>
            <person name="Kim M."/>
            <person name="Radune D."/>
            <person name="Singh I."/>
            <person name="Town C.D."/>
        </authorList>
    </citation>
    <scope>NUCLEOTIDE SEQUENCE [LARGE SCALE GENOMIC DNA]</scope>
    <source>
        <strain evidence="1 2">NCFD 2020</strain>
    </source>
</reference>
<dbReference type="HOGENOM" id="CLU_2652996_0_0_9"/>
<evidence type="ECO:0000313" key="1">
    <source>
        <dbReference type="EMBL" id="EGE53970.1"/>
    </source>
</evidence>
<organism evidence="1 2">
    <name type="scientific">Streptococcus parauberis NCFD 2020</name>
    <dbReference type="NCBI Taxonomy" id="873447"/>
    <lineage>
        <taxon>Bacteria</taxon>
        <taxon>Bacillati</taxon>
        <taxon>Bacillota</taxon>
        <taxon>Bacilli</taxon>
        <taxon>Lactobacillales</taxon>
        <taxon>Streptococcaceae</taxon>
        <taxon>Streptococcus</taxon>
    </lineage>
</organism>
<evidence type="ECO:0000313" key="2">
    <source>
        <dbReference type="Proteomes" id="UP000003732"/>
    </source>
</evidence>
<dbReference type="Proteomes" id="UP000003732">
    <property type="component" value="Unassembled WGS sequence"/>
</dbReference>
<accession>F1YZ40</accession>
<proteinExistence type="predicted"/>
<dbReference type="AlphaFoldDB" id="F1YZ40"/>
<dbReference type="GeneID" id="61421269"/>
<dbReference type="Pfam" id="PF21846">
    <property type="entry name" value="DUF6905"/>
    <property type="match status" value="1"/>
</dbReference>
<dbReference type="InterPro" id="IPR054200">
    <property type="entry name" value="DUF6905"/>
</dbReference>
<protein>
    <submittedName>
        <fullName evidence="1">Uncharacterized protein</fullName>
    </submittedName>
</protein>
<gene>
    <name evidence="1" type="ORF">SPB_1648</name>
</gene>
<comment type="caution">
    <text evidence="1">The sequence shown here is derived from an EMBL/GenBank/DDBJ whole genome shotgun (WGS) entry which is preliminary data.</text>
</comment>
<sequence>MDNRFGAIGGWVAAFIIIEPVWFNNHGMPVPFIHQSSRVFIDMGFSTAIGVCVDGIRRGISLAHHRSNILAAIFGG</sequence>